<reference evidence="3" key="2">
    <citation type="journal article" date="2021" name="PeerJ">
        <title>Extensive microbial diversity within the chicken gut microbiome revealed by metagenomics and culture.</title>
        <authorList>
            <person name="Gilroy R."/>
            <person name="Ravi A."/>
            <person name="Getino M."/>
            <person name="Pursley I."/>
            <person name="Horton D.L."/>
            <person name="Alikhan N.F."/>
            <person name="Baker D."/>
            <person name="Gharbi K."/>
            <person name="Hall N."/>
            <person name="Watson M."/>
            <person name="Adriaenssens E.M."/>
            <person name="Foster-Nyarko E."/>
            <person name="Jarju S."/>
            <person name="Secka A."/>
            <person name="Antonio M."/>
            <person name="Oren A."/>
            <person name="Chaudhuri R.R."/>
            <person name="La Ragione R."/>
            <person name="Hildebrand F."/>
            <person name="Pallen M.J."/>
        </authorList>
    </citation>
    <scope>NUCLEOTIDE SEQUENCE</scope>
    <source>
        <strain evidence="3">B1-20833</strain>
    </source>
</reference>
<keyword evidence="2" id="KW-1133">Transmembrane helix</keyword>
<reference evidence="3" key="1">
    <citation type="submission" date="2020-10" db="EMBL/GenBank/DDBJ databases">
        <authorList>
            <person name="Gilroy R."/>
        </authorList>
    </citation>
    <scope>NUCLEOTIDE SEQUENCE</scope>
    <source>
        <strain evidence="3">B1-20833</strain>
    </source>
</reference>
<feature type="transmembrane region" description="Helical" evidence="2">
    <location>
        <begin position="12"/>
        <end position="35"/>
    </location>
</feature>
<dbReference type="GO" id="GO:0015628">
    <property type="term" value="P:protein secretion by the type II secretion system"/>
    <property type="evidence" value="ECO:0007669"/>
    <property type="project" value="TreeGrafter"/>
</dbReference>
<keyword evidence="2" id="KW-0812">Transmembrane</keyword>
<dbReference type="InterPro" id="IPR051675">
    <property type="entry name" value="Endo/Exo/Phosphatase_dom_1"/>
</dbReference>
<dbReference type="EMBL" id="JADIMI010000068">
    <property type="protein sequence ID" value="MBO8452644.1"/>
    <property type="molecule type" value="Genomic_DNA"/>
</dbReference>
<feature type="region of interest" description="Disordered" evidence="1">
    <location>
        <begin position="71"/>
        <end position="97"/>
    </location>
</feature>
<evidence type="ECO:0000256" key="2">
    <source>
        <dbReference type="SAM" id="Phobius"/>
    </source>
</evidence>
<dbReference type="Gene3D" id="1.10.150.320">
    <property type="entry name" value="Photosystem II 12 kDa extrinsic protein"/>
    <property type="match status" value="1"/>
</dbReference>
<accession>A0A9D9ES67</accession>
<dbReference type="PANTHER" id="PTHR21180">
    <property type="entry name" value="ENDONUCLEASE/EXONUCLEASE/PHOSPHATASE FAMILY DOMAIN-CONTAINING PROTEIN 1"/>
    <property type="match status" value="1"/>
</dbReference>
<dbReference type="PANTHER" id="PTHR21180:SF32">
    <property type="entry name" value="ENDONUCLEASE_EXONUCLEASE_PHOSPHATASE FAMILY DOMAIN-CONTAINING PROTEIN 1"/>
    <property type="match status" value="1"/>
</dbReference>
<proteinExistence type="predicted"/>
<organism evidence="3 4">
    <name type="scientific">Candidatus Cryptobacteroides intestinavium</name>
    <dbReference type="NCBI Taxonomy" id="2840766"/>
    <lineage>
        <taxon>Bacteria</taxon>
        <taxon>Pseudomonadati</taxon>
        <taxon>Bacteroidota</taxon>
        <taxon>Bacteroidia</taxon>
        <taxon>Bacteroidales</taxon>
        <taxon>Candidatus Cryptobacteroides</taxon>
    </lineage>
</organism>
<protein>
    <submittedName>
        <fullName evidence="3">Helix-hairpin-helix domain-containing protein</fullName>
    </submittedName>
</protein>
<dbReference type="GO" id="GO:0015627">
    <property type="term" value="C:type II protein secretion system complex"/>
    <property type="evidence" value="ECO:0007669"/>
    <property type="project" value="TreeGrafter"/>
</dbReference>
<evidence type="ECO:0000256" key="1">
    <source>
        <dbReference type="SAM" id="MobiDB-lite"/>
    </source>
</evidence>
<feature type="compositionally biased region" description="Basic and acidic residues" evidence="1">
    <location>
        <begin position="83"/>
        <end position="97"/>
    </location>
</feature>
<dbReference type="AlphaFoldDB" id="A0A9D9ES67"/>
<sequence>MGKEDREGKRLPVSFITGTIALVFLIVGYQVALFLNRAAISKILSEEVTTDTVYIVDRALAESVLSEAPRTVSPDAYQTGDNNGRHSSDNVREDGRHADHIIIRKDSQNDRNGIRIESDARGYRIDRKTGERYSRNRNVENFPFNPNTVSAEDLQRLGFSEKQARAIVNYRLKGGKFNRKSDFAKSFVVADSVYRRLEPYIDIPLLDLNTADSTALDGLPGIGGYFARKIIEYRDRLHGFSYKEQLMDIHNFDREKFNGLHDLVTISEESITPYPMWTLPEDSLRLHPYIGSYSAHGIVIYRENNPVEMWTVKGLADAGVLKPEMAEKLARCRIARH</sequence>
<keyword evidence="2" id="KW-0472">Membrane</keyword>
<comment type="caution">
    <text evidence="3">The sequence shown here is derived from an EMBL/GenBank/DDBJ whole genome shotgun (WGS) entry which is preliminary data.</text>
</comment>
<evidence type="ECO:0000313" key="3">
    <source>
        <dbReference type="EMBL" id="MBO8452644.1"/>
    </source>
</evidence>
<evidence type="ECO:0000313" key="4">
    <source>
        <dbReference type="Proteomes" id="UP000823661"/>
    </source>
</evidence>
<dbReference type="Pfam" id="PF12836">
    <property type="entry name" value="HHH_3"/>
    <property type="match status" value="2"/>
</dbReference>
<gene>
    <name evidence="3" type="ORF">IAC06_07160</name>
</gene>
<dbReference type="InterPro" id="IPR010994">
    <property type="entry name" value="RuvA_2-like"/>
</dbReference>
<dbReference type="SUPFAM" id="SSF47781">
    <property type="entry name" value="RuvA domain 2-like"/>
    <property type="match status" value="2"/>
</dbReference>
<dbReference type="Proteomes" id="UP000823661">
    <property type="component" value="Unassembled WGS sequence"/>
</dbReference>
<name>A0A9D9ES67_9BACT</name>